<proteinExistence type="predicted"/>
<feature type="compositionally biased region" description="Basic residues" evidence="1">
    <location>
        <begin position="342"/>
        <end position="360"/>
    </location>
</feature>
<feature type="compositionally biased region" description="Basic and acidic residues" evidence="1">
    <location>
        <begin position="330"/>
        <end position="341"/>
    </location>
</feature>
<sequence length="360" mass="42305">METNFDAQDIDMDMLRNLQKPMRSEGGEEDTLNPEAMTLKSFLGGIEVALDTRARRLKAGLSVDKDPFLSMLEDTNTTYQKKFEMAIKNFRGRYFVDEPVEDMWRESRLYFEERVTELLGEKNIRNRTFALELTNEMRDTFLLIKLTPDNFWAQSLDWLGLRIRDYLIGQGLIKEEDQDLLDAEEEANDLELKRMLNNTPVLYPEKRIGKRQKEPKRIHEKDRFGTDSGFTRRHPREEIAPADSDDPTLRVMAARRAFREKRKNVTELARDTSSDMENANKTIDPVDTTETDHRQKLMNELDWDRPYPGGTGDTSRVPMMGRKALHEAKQTIAHRKAEERKARARERWRRHNVVSRKGRR</sequence>
<evidence type="ECO:0000313" key="2">
    <source>
        <dbReference type="EMBL" id="CAE0670997.1"/>
    </source>
</evidence>
<dbReference type="EMBL" id="HBIV01031739">
    <property type="protein sequence ID" value="CAE0670997.1"/>
    <property type="molecule type" value="Transcribed_RNA"/>
</dbReference>
<name>A0A7S3Z3Z8_9EUKA</name>
<feature type="region of interest" description="Disordered" evidence="1">
    <location>
        <begin position="263"/>
        <end position="291"/>
    </location>
</feature>
<reference evidence="2" key="1">
    <citation type="submission" date="2021-01" db="EMBL/GenBank/DDBJ databases">
        <authorList>
            <person name="Corre E."/>
            <person name="Pelletier E."/>
            <person name="Niang G."/>
            <person name="Scheremetjew M."/>
            <person name="Finn R."/>
            <person name="Kale V."/>
            <person name="Holt S."/>
            <person name="Cochrane G."/>
            <person name="Meng A."/>
            <person name="Brown T."/>
            <person name="Cohen L."/>
        </authorList>
    </citation>
    <scope>NUCLEOTIDE SEQUENCE</scope>
    <source>
        <strain evidence="2">CCCM811</strain>
    </source>
</reference>
<feature type="region of interest" description="Disordered" evidence="1">
    <location>
        <begin position="330"/>
        <end position="360"/>
    </location>
</feature>
<accession>A0A7S3Z3Z8</accession>
<protein>
    <submittedName>
        <fullName evidence="2">Uncharacterized protein</fullName>
    </submittedName>
</protein>
<dbReference type="AlphaFoldDB" id="A0A7S3Z3Z8"/>
<gene>
    <name evidence="2" type="ORF">LGLO00237_LOCUS22640</name>
</gene>
<feature type="compositionally biased region" description="Basic and acidic residues" evidence="1">
    <location>
        <begin position="263"/>
        <end position="273"/>
    </location>
</feature>
<organism evidence="2">
    <name type="scientific">Lotharella globosa</name>
    <dbReference type="NCBI Taxonomy" id="91324"/>
    <lineage>
        <taxon>Eukaryota</taxon>
        <taxon>Sar</taxon>
        <taxon>Rhizaria</taxon>
        <taxon>Cercozoa</taxon>
        <taxon>Chlorarachniophyceae</taxon>
        <taxon>Lotharella</taxon>
    </lineage>
</organism>
<evidence type="ECO:0000256" key="1">
    <source>
        <dbReference type="SAM" id="MobiDB-lite"/>
    </source>
</evidence>